<dbReference type="SUPFAM" id="SSF52972">
    <property type="entry name" value="ITPase-like"/>
    <property type="match status" value="1"/>
</dbReference>
<evidence type="ECO:0000256" key="3">
    <source>
        <dbReference type="ARBA" id="ARBA00023080"/>
    </source>
</evidence>
<dbReference type="STRING" id="1513896.SAMN05660841_03166"/>
<keyword evidence="6" id="KW-1185">Reference proteome</keyword>
<dbReference type="PIRSF" id="PIRSF006305">
    <property type="entry name" value="Maf"/>
    <property type="match status" value="1"/>
</dbReference>
<dbReference type="Gene3D" id="3.90.950.10">
    <property type="match status" value="1"/>
</dbReference>
<dbReference type="NCBIfam" id="TIGR00172">
    <property type="entry name" value="maf"/>
    <property type="match status" value="1"/>
</dbReference>
<comment type="subcellular location">
    <subcellularLocation>
        <location evidence="4">Cytoplasm</location>
    </subcellularLocation>
</comment>
<dbReference type="Pfam" id="PF02545">
    <property type="entry name" value="Maf"/>
    <property type="match status" value="1"/>
</dbReference>
<dbReference type="AlphaFoldDB" id="A0A1T5FCB2"/>
<dbReference type="CDD" id="cd00555">
    <property type="entry name" value="Maf"/>
    <property type="match status" value="1"/>
</dbReference>
<dbReference type="PANTHER" id="PTHR43213:SF5">
    <property type="entry name" value="BIFUNCTIONAL DTTP_UTP PYROPHOSPHATASE_METHYLTRANSFERASE PROTEIN-RELATED"/>
    <property type="match status" value="1"/>
</dbReference>
<comment type="function">
    <text evidence="4">Nucleoside triphosphate pyrophosphatase that hydrolyzes dTTP and UTP. May have a dual role in cell division arrest and in preventing the incorporation of modified nucleotides into cellular nucleic acids.</text>
</comment>
<dbReference type="EMBL" id="FUZF01000015">
    <property type="protein sequence ID" value="SKB93809.1"/>
    <property type="molecule type" value="Genomic_DNA"/>
</dbReference>
<name>A0A1T5FCB2_9SPHI</name>
<dbReference type="Proteomes" id="UP000190150">
    <property type="component" value="Unassembled WGS sequence"/>
</dbReference>
<feature type="site" description="Important for substrate specificity" evidence="4">
    <location>
        <position position="79"/>
    </location>
</feature>
<evidence type="ECO:0000256" key="2">
    <source>
        <dbReference type="ARBA" id="ARBA00022801"/>
    </source>
</evidence>
<dbReference type="HAMAP" id="MF_00528">
    <property type="entry name" value="Maf"/>
    <property type="match status" value="1"/>
</dbReference>
<gene>
    <name evidence="5" type="ORF">SAMN05660841_03166</name>
</gene>
<dbReference type="GO" id="GO:0005737">
    <property type="term" value="C:cytoplasm"/>
    <property type="evidence" value="ECO:0007669"/>
    <property type="project" value="UniProtKB-SubCell"/>
</dbReference>
<keyword evidence="4" id="KW-0963">Cytoplasm</keyword>
<dbReference type="GO" id="GO:0009117">
    <property type="term" value="P:nucleotide metabolic process"/>
    <property type="evidence" value="ECO:0007669"/>
    <property type="project" value="UniProtKB-KW"/>
</dbReference>
<feature type="active site" description="Proton acceptor" evidence="4">
    <location>
        <position position="78"/>
    </location>
</feature>
<comment type="catalytic activity">
    <reaction evidence="4">
        <text>dTTP + H2O = dTMP + diphosphate + H(+)</text>
        <dbReference type="Rhea" id="RHEA:28534"/>
        <dbReference type="ChEBI" id="CHEBI:15377"/>
        <dbReference type="ChEBI" id="CHEBI:15378"/>
        <dbReference type="ChEBI" id="CHEBI:33019"/>
        <dbReference type="ChEBI" id="CHEBI:37568"/>
        <dbReference type="ChEBI" id="CHEBI:63528"/>
        <dbReference type="EC" id="3.6.1.9"/>
    </reaction>
</comment>
<dbReference type="GO" id="GO:0036221">
    <property type="term" value="F:UTP diphosphatase activity"/>
    <property type="evidence" value="ECO:0007669"/>
    <property type="project" value="RHEA"/>
</dbReference>
<accession>A0A1T5FCB2</accession>
<keyword evidence="2 4" id="KW-0378">Hydrolase</keyword>
<reference evidence="6" key="1">
    <citation type="submission" date="2017-02" db="EMBL/GenBank/DDBJ databases">
        <authorList>
            <person name="Varghese N."/>
            <person name="Submissions S."/>
        </authorList>
    </citation>
    <scope>NUCLEOTIDE SEQUENCE [LARGE SCALE GENOMIC DNA]</scope>
    <source>
        <strain evidence="6">DSM 24091</strain>
    </source>
</reference>
<comment type="catalytic activity">
    <reaction evidence="4">
        <text>UTP + H2O = UMP + diphosphate + H(+)</text>
        <dbReference type="Rhea" id="RHEA:29395"/>
        <dbReference type="ChEBI" id="CHEBI:15377"/>
        <dbReference type="ChEBI" id="CHEBI:15378"/>
        <dbReference type="ChEBI" id="CHEBI:33019"/>
        <dbReference type="ChEBI" id="CHEBI:46398"/>
        <dbReference type="ChEBI" id="CHEBI:57865"/>
        <dbReference type="EC" id="3.6.1.9"/>
    </reaction>
</comment>
<proteinExistence type="inferred from homology"/>
<dbReference type="PANTHER" id="PTHR43213">
    <property type="entry name" value="BIFUNCTIONAL DTTP/UTP PYROPHOSPHATASE/METHYLTRANSFERASE PROTEIN-RELATED"/>
    <property type="match status" value="1"/>
</dbReference>
<protein>
    <recommendedName>
        <fullName evidence="4">dTTP/UTP pyrophosphatase</fullName>
        <shortName evidence="4">dTTPase/UTPase</shortName>
        <ecNumber evidence="4">3.6.1.9</ecNumber>
    </recommendedName>
    <alternativeName>
        <fullName evidence="4">Nucleoside triphosphate pyrophosphatase</fullName>
    </alternativeName>
    <alternativeName>
        <fullName evidence="4">Nucleotide pyrophosphatase</fullName>
        <shortName evidence="4">Nucleotide PPase</shortName>
    </alternativeName>
</protein>
<evidence type="ECO:0000313" key="6">
    <source>
        <dbReference type="Proteomes" id="UP000190150"/>
    </source>
</evidence>
<feature type="site" description="Important for substrate specificity" evidence="4">
    <location>
        <position position="20"/>
    </location>
</feature>
<comment type="caution">
    <text evidence="4">Lacks conserved residue(s) required for the propagation of feature annotation.</text>
</comment>
<dbReference type="GO" id="GO:0036218">
    <property type="term" value="F:dTTP diphosphatase activity"/>
    <property type="evidence" value="ECO:0007669"/>
    <property type="project" value="RHEA"/>
</dbReference>
<organism evidence="5 6">
    <name type="scientific">Sphingobacterium nematocida</name>
    <dbReference type="NCBI Taxonomy" id="1513896"/>
    <lineage>
        <taxon>Bacteria</taxon>
        <taxon>Pseudomonadati</taxon>
        <taxon>Bacteroidota</taxon>
        <taxon>Sphingobacteriia</taxon>
        <taxon>Sphingobacteriales</taxon>
        <taxon>Sphingobacteriaceae</taxon>
        <taxon>Sphingobacterium</taxon>
    </lineage>
</organism>
<evidence type="ECO:0000256" key="1">
    <source>
        <dbReference type="ARBA" id="ARBA00001968"/>
    </source>
</evidence>
<dbReference type="EC" id="3.6.1.9" evidence="4"/>
<dbReference type="InterPro" id="IPR003697">
    <property type="entry name" value="Maf-like"/>
</dbReference>
<keyword evidence="3 4" id="KW-0546">Nucleotide metabolism</keyword>
<dbReference type="InterPro" id="IPR029001">
    <property type="entry name" value="ITPase-like_fam"/>
</dbReference>
<comment type="similarity">
    <text evidence="4">Belongs to the Maf family. YhdE subfamily.</text>
</comment>
<sequence length="198" mass="22048">MLLADVMQSIPVILGSQSPRRRELLASLDLKFEVLVREIEEVVPSHIESRDAAEYIALEKIGAFSDSEFYDHVVITADTVVVDNADRVLGKPKDAAEARKVLMTLSGGSHLVYTGVAIAYRGEVKSFTSMTVVRFRSLEVAEIDYYLDKYKPYDKAGSYGIQEWIGRIGVDSIEGAFENVVGLPTSHLYSELKQMLIK</sequence>
<evidence type="ECO:0000313" key="5">
    <source>
        <dbReference type="EMBL" id="SKB93809.1"/>
    </source>
</evidence>
<comment type="cofactor">
    <cofactor evidence="1 4">
        <name>a divalent metal cation</name>
        <dbReference type="ChEBI" id="CHEBI:60240"/>
    </cofactor>
</comment>
<feature type="site" description="Important for substrate specificity" evidence="4">
    <location>
        <position position="162"/>
    </location>
</feature>
<dbReference type="RefSeq" id="WP_245801067.1">
    <property type="nucleotide sequence ID" value="NZ_FUZF01000015.1"/>
</dbReference>
<evidence type="ECO:0000256" key="4">
    <source>
        <dbReference type="HAMAP-Rule" id="MF_00528"/>
    </source>
</evidence>